<dbReference type="InterPro" id="IPR007138">
    <property type="entry name" value="ABM_dom"/>
</dbReference>
<dbReference type="Pfam" id="PF03992">
    <property type="entry name" value="ABM"/>
    <property type="match status" value="1"/>
</dbReference>
<accession>Q67G52</accession>
<protein>
    <submittedName>
        <fullName evidence="2">Anthrone oxygenase</fullName>
    </submittedName>
</protein>
<reference evidence="2" key="1">
    <citation type="journal article" date="2004" name="Chem. Biol.">
        <title>The hedamycin locus implicates a novel aromatic PKS priming mechanism.</title>
        <authorList>
            <person name="Bililign T."/>
            <person name="Hyun C.G."/>
            <person name="Williams J.S."/>
            <person name="Czisny A.M."/>
            <person name="Thorson J.S."/>
        </authorList>
    </citation>
    <scope>NUCLEOTIDE SEQUENCE</scope>
</reference>
<dbReference type="Gene3D" id="3.30.70.100">
    <property type="match status" value="1"/>
</dbReference>
<dbReference type="PROSITE" id="PS51725">
    <property type="entry name" value="ABM"/>
    <property type="match status" value="1"/>
</dbReference>
<dbReference type="EMBL" id="AY196994">
    <property type="protein sequence ID" value="AAP85340.1"/>
    <property type="molecule type" value="Genomic_DNA"/>
</dbReference>
<dbReference type="InterPro" id="IPR011008">
    <property type="entry name" value="Dimeric_a/b-barrel"/>
</dbReference>
<name>Q67G52_9ACTN</name>
<proteinExistence type="predicted"/>
<dbReference type="AlphaFoldDB" id="Q67G52"/>
<sequence>MDRNGPPPGAVTFINRFTVTGDPEEFEAAFAKVAAFMTARPGILGHTLSRHLDEPGQYVNVAVWRDAGSLRAAVAHPDFGAHAGELRRLATSESDVYVERQRHLGGAGGRQGEAV</sequence>
<organism evidence="2">
    <name type="scientific">Streptomyces griseoruber</name>
    <dbReference type="NCBI Taxonomy" id="1943"/>
    <lineage>
        <taxon>Bacteria</taxon>
        <taxon>Bacillati</taxon>
        <taxon>Actinomycetota</taxon>
        <taxon>Actinomycetes</taxon>
        <taxon>Kitasatosporales</taxon>
        <taxon>Streptomycetaceae</taxon>
        <taxon>Streptomyces</taxon>
    </lineage>
</organism>
<feature type="domain" description="ABM" evidence="1">
    <location>
        <begin position="11"/>
        <end position="98"/>
    </location>
</feature>
<evidence type="ECO:0000259" key="1">
    <source>
        <dbReference type="PROSITE" id="PS51725"/>
    </source>
</evidence>
<evidence type="ECO:0000313" key="2">
    <source>
        <dbReference type="EMBL" id="AAP85340.1"/>
    </source>
</evidence>
<dbReference type="SUPFAM" id="SSF54909">
    <property type="entry name" value="Dimeric alpha+beta barrel"/>
    <property type="match status" value="1"/>
</dbReference>
<dbReference type="SMR" id="Q67G52"/>